<keyword evidence="2" id="KW-1133">Transmembrane helix</keyword>
<evidence type="ECO:0000256" key="2">
    <source>
        <dbReference type="SAM" id="Phobius"/>
    </source>
</evidence>
<reference evidence="5" key="1">
    <citation type="submission" date="2023-07" db="EMBL/GenBank/DDBJ databases">
        <title>30 novel species of actinomycetes from the DSMZ collection.</title>
        <authorList>
            <person name="Nouioui I."/>
        </authorList>
    </citation>
    <scope>NUCLEOTIDE SEQUENCE [LARGE SCALE GENOMIC DNA]</scope>
    <source>
        <strain evidence="5">DSM 45834</strain>
    </source>
</reference>
<keyword evidence="2" id="KW-0472">Membrane</keyword>
<accession>A0ABU2NGK5</accession>
<evidence type="ECO:0000256" key="1">
    <source>
        <dbReference type="SAM" id="MobiDB-lite"/>
    </source>
</evidence>
<dbReference type="RefSeq" id="WP_311559106.1">
    <property type="nucleotide sequence ID" value="NZ_JAVREJ010000019.1"/>
</dbReference>
<name>A0ABU2NGK5_9PSEU</name>
<gene>
    <name evidence="4" type="ORF">RM445_24055</name>
</gene>
<comment type="caution">
    <text evidence="4">The sequence shown here is derived from an EMBL/GenBank/DDBJ whole genome shotgun (WGS) entry which is preliminary data.</text>
</comment>
<evidence type="ECO:0000259" key="3">
    <source>
        <dbReference type="Pfam" id="PF13828"/>
    </source>
</evidence>
<proteinExistence type="predicted"/>
<feature type="transmembrane region" description="Helical" evidence="2">
    <location>
        <begin position="95"/>
        <end position="120"/>
    </location>
</feature>
<keyword evidence="5" id="KW-1185">Reference proteome</keyword>
<dbReference type="EMBL" id="JAVREJ010000019">
    <property type="protein sequence ID" value="MDT0352603.1"/>
    <property type="molecule type" value="Genomic_DNA"/>
</dbReference>
<feature type="domain" description="DUF4190" evidence="3">
    <location>
        <begin position="52"/>
        <end position="111"/>
    </location>
</feature>
<protein>
    <recommendedName>
        <fullName evidence="3">DUF4190 domain-containing protein</fullName>
    </recommendedName>
</protein>
<organism evidence="4 5">
    <name type="scientific">Pseudonocardia charpentierae</name>
    <dbReference type="NCBI Taxonomy" id="3075545"/>
    <lineage>
        <taxon>Bacteria</taxon>
        <taxon>Bacillati</taxon>
        <taxon>Actinomycetota</taxon>
        <taxon>Actinomycetes</taxon>
        <taxon>Pseudonocardiales</taxon>
        <taxon>Pseudonocardiaceae</taxon>
        <taxon>Pseudonocardia</taxon>
    </lineage>
</organism>
<feature type="transmembrane region" description="Helical" evidence="2">
    <location>
        <begin position="65"/>
        <end position="83"/>
    </location>
</feature>
<dbReference type="Pfam" id="PF13828">
    <property type="entry name" value="DUF4190"/>
    <property type="match status" value="1"/>
</dbReference>
<evidence type="ECO:0000313" key="5">
    <source>
        <dbReference type="Proteomes" id="UP001183202"/>
    </source>
</evidence>
<feature type="region of interest" description="Disordered" evidence="1">
    <location>
        <begin position="1"/>
        <end position="27"/>
    </location>
</feature>
<keyword evidence="2" id="KW-0812">Transmembrane</keyword>
<evidence type="ECO:0000313" key="4">
    <source>
        <dbReference type="EMBL" id="MDT0352603.1"/>
    </source>
</evidence>
<feature type="compositionally biased region" description="Basic and acidic residues" evidence="1">
    <location>
        <begin position="1"/>
        <end position="17"/>
    </location>
</feature>
<dbReference type="Proteomes" id="UP001183202">
    <property type="component" value="Unassembled WGS sequence"/>
</dbReference>
<dbReference type="InterPro" id="IPR025241">
    <property type="entry name" value="DUF4190"/>
</dbReference>
<sequence>MTTREPDHGHLGDRPSTDRPGAMATAEPEVEHRIKRAKTSAAAAIALGIGSAAFVLTLLVLFFPVALILGVIGLLLGIVGFRATKKPGVTGKGVALAAIVLSAVSIVLGAVFAAGVVTVLNNESAVNRIEQQVENLRDRLPNNVDIPQP</sequence>